<organism evidence="6 7">
    <name type="scientific">Kushneria aurantia</name>
    <dbReference type="NCBI Taxonomy" id="504092"/>
    <lineage>
        <taxon>Bacteria</taxon>
        <taxon>Pseudomonadati</taxon>
        <taxon>Pseudomonadota</taxon>
        <taxon>Gammaproteobacteria</taxon>
        <taxon>Oceanospirillales</taxon>
        <taxon>Halomonadaceae</taxon>
        <taxon>Kushneria</taxon>
    </lineage>
</organism>
<name>A0ABV6G4U6_9GAMM</name>
<sequence length="299" mass="33216">MFDFKELEAFVWIVRLGSFRLAASHLNLTQPSISDRISRLESSVGHTLLERHRRPMRPTRRGQEFLDHAERMLAARQLALGAMQSPDLYRGRLRLGIVESLALSWLPAFISTCATHYPELTIEFELDITPRVFERLLNHDIDLAFMVGPVSNDNLISRPLCHYPTRLVVSSRIIADPTNCSASDLAGIDFIAPSRHSLIYRTVRNFMVEHDLDSAPLHGSSSLSMIIHLVRQGLGIGALPQDMAQQAIAAGEVVALPFELPGIDFIACRLNRADDDLAHQLMSVALSTALLHGETSLPG</sequence>
<dbReference type="InterPro" id="IPR000847">
    <property type="entry name" value="LysR_HTH_N"/>
</dbReference>
<dbReference type="CDD" id="cd05466">
    <property type="entry name" value="PBP2_LTTR_substrate"/>
    <property type="match status" value="1"/>
</dbReference>
<dbReference type="EMBL" id="JBHLVX010000049">
    <property type="protein sequence ID" value="MFC0268676.1"/>
    <property type="molecule type" value="Genomic_DNA"/>
</dbReference>
<dbReference type="RefSeq" id="WP_019952619.1">
    <property type="nucleotide sequence ID" value="NZ_JBHLVX010000049.1"/>
</dbReference>
<keyword evidence="3" id="KW-0238">DNA-binding</keyword>
<evidence type="ECO:0000313" key="7">
    <source>
        <dbReference type="Proteomes" id="UP001589814"/>
    </source>
</evidence>
<dbReference type="PRINTS" id="PR00039">
    <property type="entry name" value="HTHLYSR"/>
</dbReference>
<evidence type="ECO:0000256" key="1">
    <source>
        <dbReference type="ARBA" id="ARBA00009437"/>
    </source>
</evidence>
<dbReference type="Gene3D" id="1.10.10.10">
    <property type="entry name" value="Winged helix-like DNA-binding domain superfamily/Winged helix DNA-binding domain"/>
    <property type="match status" value="1"/>
</dbReference>
<evidence type="ECO:0000256" key="4">
    <source>
        <dbReference type="ARBA" id="ARBA00023163"/>
    </source>
</evidence>
<dbReference type="InterPro" id="IPR036390">
    <property type="entry name" value="WH_DNA-bd_sf"/>
</dbReference>
<feature type="domain" description="HTH lysR-type" evidence="5">
    <location>
        <begin position="2"/>
        <end position="59"/>
    </location>
</feature>
<proteinExistence type="inferred from homology"/>
<dbReference type="Proteomes" id="UP001589814">
    <property type="component" value="Unassembled WGS sequence"/>
</dbReference>
<comment type="caution">
    <text evidence="6">The sequence shown here is derived from an EMBL/GenBank/DDBJ whole genome shotgun (WGS) entry which is preliminary data.</text>
</comment>
<evidence type="ECO:0000256" key="3">
    <source>
        <dbReference type="ARBA" id="ARBA00023125"/>
    </source>
</evidence>
<evidence type="ECO:0000256" key="2">
    <source>
        <dbReference type="ARBA" id="ARBA00023015"/>
    </source>
</evidence>
<keyword evidence="4" id="KW-0804">Transcription</keyword>
<evidence type="ECO:0000259" key="5">
    <source>
        <dbReference type="PROSITE" id="PS50931"/>
    </source>
</evidence>
<dbReference type="InterPro" id="IPR005119">
    <property type="entry name" value="LysR_subst-bd"/>
</dbReference>
<dbReference type="PANTHER" id="PTHR30126:SF77">
    <property type="entry name" value="TRANSCRIPTIONAL REGULATORY PROTEIN"/>
    <property type="match status" value="1"/>
</dbReference>
<keyword evidence="7" id="KW-1185">Reference proteome</keyword>
<dbReference type="InterPro" id="IPR036388">
    <property type="entry name" value="WH-like_DNA-bd_sf"/>
</dbReference>
<protein>
    <submittedName>
        <fullName evidence="6">LysR family transcriptional regulator</fullName>
    </submittedName>
</protein>
<dbReference type="Pfam" id="PF03466">
    <property type="entry name" value="LysR_substrate"/>
    <property type="match status" value="1"/>
</dbReference>
<evidence type="ECO:0000313" key="6">
    <source>
        <dbReference type="EMBL" id="MFC0268676.1"/>
    </source>
</evidence>
<keyword evidence="2" id="KW-0805">Transcription regulation</keyword>
<dbReference type="PANTHER" id="PTHR30126">
    <property type="entry name" value="HTH-TYPE TRANSCRIPTIONAL REGULATOR"/>
    <property type="match status" value="1"/>
</dbReference>
<dbReference type="SUPFAM" id="SSF46785">
    <property type="entry name" value="Winged helix' DNA-binding domain"/>
    <property type="match status" value="1"/>
</dbReference>
<dbReference type="PROSITE" id="PS50931">
    <property type="entry name" value="HTH_LYSR"/>
    <property type="match status" value="1"/>
</dbReference>
<gene>
    <name evidence="6" type="ORF">ACFFHW_11915</name>
</gene>
<dbReference type="Pfam" id="PF00126">
    <property type="entry name" value="HTH_1"/>
    <property type="match status" value="1"/>
</dbReference>
<reference evidence="6 7" key="1">
    <citation type="submission" date="2024-09" db="EMBL/GenBank/DDBJ databases">
        <authorList>
            <person name="Sun Q."/>
            <person name="Mori K."/>
        </authorList>
    </citation>
    <scope>NUCLEOTIDE SEQUENCE [LARGE SCALE GENOMIC DNA]</scope>
    <source>
        <strain evidence="6 7">CCM 7415</strain>
    </source>
</reference>
<dbReference type="Gene3D" id="3.40.190.10">
    <property type="entry name" value="Periplasmic binding protein-like II"/>
    <property type="match status" value="2"/>
</dbReference>
<comment type="similarity">
    <text evidence="1">Belongs to the LysR transcriptional regulatory family.</text>
</comment>
<accession>A0ABV6G4U6</accession>
<dbReference type="SUPFAM" id="SSF53850">
    <property type="entry name" value="Periplasmic binding protein-like II"/>
    <property type="match status" value="1"/>
</dbReference>